<evidence type="ECO:0000313" key="2">
    <source>
        <dbReference type="Proteomes" id="UP000609531"/>
    </source>
</evidence>
<accession>A0A934IM24</accession>
<organism evidence="1 2">
    <name type="scientific">Acuticoccus mangrovi</name>
    <dbReference type="NCBI Taxonomy" id="2796142"/>
    <lineage>
        <taxon>Bacteria</taxon>
        <taxon>Pseudomonadati</taxon>
        <taxon>Pseudomonadota</taxon>
        <taxon>Alphaproteobacteria</taxon>
        <taxon>Hyphomicrobiales</taxon>
        <taxon>Amorphaceae</taxon>
        <taxon>Acuticoccus</taxon>
    </lineage>
</organism>
<dbReference type="RefSeq" id="WP_198880756.1">
    <property type="nucleotide sequence ID" value="NZ_JAEKJA010000003.1"/>
</dbReference>
<dbReference type="PANTHER" id="PTHR30528:SF0">
    <property type="entry name" value="CYTOPLASMIC PROTEIN"/>
    <property type="match status" value="1"/>
</dbReference>
<protein>
    <submittedName>
        <fullName evidence="1">YcaQ family DNA glycosylase</fullName>
    </submittedName>
</protein>
<dbReference type="EMBL" id="JAEKJA010000003">
    <property type="protein sequence ID" value="MBJ3774848.1"/>
    <property type="molecule type" value="Genomic_DNA"/>
</dbReference>
<sequence length="386" mass="43561">MTERIALPLARRIALAAQGFGEAHPGVVNQGHLRRTVERLGLHQIDSVNALTRAHYLPAFSRLGVYDTALLDQSAWGRRSARRLFEYWAHEASLLPLSLHPLLRWRMARAERGEAGYQRMRQFARDRRAEADAILARIAAEGPLAASDFETSRTGWWEWSEAKSALEFLFYAGLITTATRRRSFERVYDLTERVIPAAVRDLSTPDEADAIRGLMEHAARALGIATAPDLRDYFRLSSADAAPALESLVEDGTLCLVDVPGWPPAYLHHAARRPRRIRGRALLAPFDPLIWERGRCERLFGFRYRIEIYTPAEKRQHGYYVLPFLLDDRLVARVDLKADRQRSTLRVHAVHHEADAPPDTGEALAGELDRLATWLGLEDIAAPAEG</sequence>
<dbReference type="InterPro" id="IPR009351">
    <property type="entry name" value="AlkZ-like"/>
</dbReference>
<evidence type="ECO:0000313" key="1">
    <source>
        <dbReference type="EMBL" id="MBJ3774848.1"/>
    </source>
</evidence>
<dbReference type="Proteomes" id="UP000609531">
    <property type="component" value="Unassembled WGS sequence"/>
</dbReference>
<comment type="caution">
    <text evidence="1">The sequence shown here is derived from an EMBL/GenBank/DDBJ whole genome shotgun (WGS) entry which is preliminary data.</text>
</comment>
<dbReference type="PANTHER" id="PTHR30528">
    <property type="entry name" value="CYTOPLASMIC PROTEIN"/>
    <property type="match status" value="1"/>
</dbReference>
<dbReference type="AlphaFoldDB" id="A0A934IM24"/>
<reference evidence="1" key="1">
    <citation type="submission" date="2020-12" db="EMBL/GenBank/DDBJ databases">
        <title>Bacterial taxonomy.</title>
        <authorList>
            <person name="Pan X."/>
        </authorList>
    </citation>
    <scope>NUCLEOTIDE SEQUENCE</scope>
    <source>
        <strain evidence="1">B2012</strain>
    </source>
</reference>
<gene>
    <name evidence="1" type="ORF">JCR33_04070</name>
</gene>
<proteinExistence type="predicted"/>
<dbReference type="Pfam" id="PF06224">
    <property type="entry name" value="AlkZ-like"/>
    <property type="match status" value="1"/>
</dbReference>
<name>A0A934IM24_9HYPH</name>
<keyword evidence="2" id="KW-1185">Reference proteome</keyword>